<dbReference type="EMBL" id="JACJIA010000001">
    <property type="protein sequence ID" value="MBA8948945.1"/>
    <property type="molecule type" value="Genomic_DNA"/>
</dbReference>
<evidence type="ECO:0000313" key="2">
    <source>
        <dbReference type="EMBL" id="MBA8948945.1"/>
    </source>
</evidence>
<sequence length="136" mass="14017">MSKRPSTVYAAAAFEGLEGLAALGFGLFVGLETVLGKAVDPATAVALTVFALVGGAVMVGVARGLLLARHWSRAPVVVTQLFALPVTWSLWQSGQPAYAIPLGVAAIGALVTVLAGPTTRWLAEAEQDEDDAELSE</sequence>
<dbReference type="RefSeq" id="WP_182841492.1">
    <property type="nucleotide sequence ID" value="NZ_BAAALP010000006.1"/>
</dbReference>
<organism evidence="2 3">
    <name type="scientific">Actinomadura namibiensis</name>
    <dbReference type="NCBI Taxonomy" id="182080"/>
    <lineage>
        <taxon>Bacteria</taxon>
        <taxon>Bacillati</taxon>
        <taxon>Actinomycetota</taxon>
        <taxon>Actinomycetes</taxon>
        <taxon>Streptosporangiales</taxon>
        <taxon>Thermomonosporaceae</taxon>
        <taxon>Actinomadura</taxon>
    </lineage>
</organism>
<feature type="transmembrane region" description="Helical" evidence="1">
    <location>
        <begin position="97"/>
        <end position="116"/>
    </location>
</feature>
<name>A0A7W3LIX9_ACTNM</name>
<keyword evidence="3" id="KW-1185">Reference proteome</keyword>
<reference evidence="2 3" key="1">
    <citation type="submission" date="2020-08" db="EMBL/GenBank/DDBJ databases">
        <title>Genomic Encyclopedia of Type Strains, Phase IV (KMG-IV): sequencing the most valuable type-strain genomes for metagenomic binning, comparative biology and taxonomic classification.</title>
        <authorList>
            <person name="Goeker M."/>
        </authorList>
    </citation>
    <scope>NUCLEOTIDE SEQUENCE [LARGE SCALE GENOMIC DNA]</scope>
    <source>
        <strain evidence="2 3">DSM 44197</strain>
    </source>
</reference>
<feature type="transmembrane region" description="Helical" evidence="1">
    <location>
        <begin position="7"/>
        <end position="30"/>
    </location>
</feature>
<gene>
    <name evidence="2" type="ORF">HNR61_000543</name>
</gene>
<accession>A0A7W3LIX9</accession>
<evidence type="ECO:0000256" key="1">
    <source>
        <dbReference type="SAM" id="Phobius"/>
    </source>
</evidence>
<keyword evidence="1" id="KW-0812">Transmembrane</keyword>
<dbReference type="AlphaFoldDB" id="A0A7W3LIX9"/>
<feature type="transmembrane region" description="Helical" evidence="1">
    <location>
        <begin position="42"/>
        <end position="62"/>
    </location>
</feature>
<proteinExistence type="predicted"/>
<comment type="caution">
    <text evidence="2">The sequence shown here is derived from an EMBL/GenBank/DDBJ whole genome shotgun (WGS) entry which is preliminary data.</text>
</comment>
<protein>
    <recommendedName>
        <fullName evidence="4">Integral membrane protein</fullName>
    </recommendedName>
</protein>
<keyword evidence="1" id="KW-1133">Transmembrane helix</keyword>
<keyword evidence="1" id="KW-0472">Membrane</keyword>
<evidence type="ECO:0000313" key="3">
    <source>
        <dbReference type="Proteomes" id="UP000572680"/>
    </source>
</evidence>
<evidence type="ECO:0008006" key="4">
    <source>
        <dbReference type="Google" id="ProtNLM"/>
    </source>
</evidence>
<dbReference type="Proteomes" id="UP000572680">
    <property type="component" value="Unassembled WGS sequence"/>
</dbReference>
<feature type="transmembrane region" description="Helical" evidence="1">
    <location>
        <begin position="74"/>
        <end position="91"/>
    </location>
</feature>